<keyword evidence="1" id="KW-0677">Repeat</keyword>
<feature type="compositionally biased region" description="Basic and acidic residues" evidence="4">
    <location>
        <begin position="130"/>
        <end position="139"/>
    </location>
</feature>
<evidence type="ECO:0000256" key="4">
    <source>
        <dbReference type="SAM" id="MobiDB-lite"/>
    </source>
</evidence>
<proteinExistence type="predicted"/>
<feature type="region of interest" description="Disordered" evidence="4">
    <location>
        <begin position="118"/>
        <end position="144"/>
    </location>
</feature>
<evidence type="ECO:0000256" key="2">
    <source>
        <dbReference type="ARBA" id="ARBA00022803"/>
    </source>
</evidence>
<dbReference type="OMA" id="MVEANIN"/>
<keyword evidence="6" id="KW-1185">Reference proteome</keyword>
<dbReference type="EMBL" id="GG738850">
    <property type="protein sequence ID" value="EFC48743.1"/>
    <property type="molecule type" value="Genomic_DNA"/>
</dbReference>
<evidence type="ECO:0000313" key="5">
    <source>
        <dbReference type="EMBL" id="EFC48743.1"/>
    </source>
</evidence>
<feature type="repeat" description="TPR" evidence="3">
    <location>
        <begin position="346"/>
        <end position="379"/>
    </location>
</feature>
<sequence>MNNNTEGPSSEILLNTLLREGFLTEQEYTKKLEELRASDQPEVLMEEEQPKYNIDEMIEELEKQAELSKDTNVKQIFEEQERLVKNLIENIINEAKKMVEKKKDALIEKIKKDAADEVKETARSRQYTPKRVDRNDDSKPSSSSDEIMTVDYLLFLSNEIIVQTECSKAEQIYNEMKRKISILDSKEHNMYSFLDSVKESPNYTLALFCCAIFSRSILMDNHKTISFCTNLLEIQTSEHNLLVCLTHYIRGCCYVDLKRYSEAKMDFGKIIEDYDYYKAYVSRSLILQRSDQVEAALNDLNIGIENHPNIAMLYKCRADLYKNSLDDWESALRDYNHAIILSPDYFAAFLSRAQLFFKISEFDMALADYNRALKIQASSVPCLVGRGKVFEVGFKNFESARLDYILALKLDPKNLEAKDNLQRIEKIFKDVKKEKPAQKSHTHILDILVSKSKEIRNSRSLNDSFKIYLTIIDVLELQSHSITEKLIENMVEANINTTTEDESMLIRVLYNRIIKKDYENCLSDLDSIIHDMDDSCRPFKALTHFIRALCYEDMQNYQQALKDYSLITDKYDSKSVHVFLNRANLYCYKLKDHKTGLSIINQAIANDPSNAVLFNMRGRIYETCMEDLEAARFDFETAIKIDNCYTSAKNNLKRIVDKLSQK</sequence>
<keyword evidence="2 3" id="KW-0802">TPR repeat</keyword>
<protein>
    <submittedName>
        <fullName evidence="5">Predicted protein</fullName>
    </submittedName>
</protein>
<evidence type="ECO:0000256" key="3">
    <source>
        <dbReference type="PROSITE-ProRule" id="PRU00339"/>
    </source>
</evidence>
<evidence type="ECO:0000313" key="6">
    <source>
        <dbReference type="Proteomes" id="UP000006671"/>
    </source>
</evidence>
<dbReference type="InterPro" id="IPR019734">
    <property type="entry name" value="TPR_rpt"/>
</dbReference>
<gene>
    <name evidence="5" type="ORF">NAEGRDRAFT_46364</name>
</gene>
<dbReference type="InterPro" id="IPR050498">
    <property type="entry name" value="Ycf3"/>
</dbReference>
<name>D2V3B8_NAEGR</name>
<dbReference type="RefSeq" id="XP_002681487.1">
    <property type="nucleotide sequence ID" value="XM_002681441.1"/>
</dbReference>
<reference evidence="5 6" key="1">
    <citation type="journal article" date="2010" name="Cell">
        <title>The genome of Naegleria gruberi illuminates early eukaryotic versatility.</title>
        <authorList>
            <person name="Fritz-Laylin L.K."/>
            <person name="Prochnik S.E."/>
            <person name="Ginger M.L."/>
            <person name="Dacks J.B."/>
            <person name="Carpenter M.L."/>
            <person name="Field M.C."/>
            <person name="Kuo A."/>
            <person name="Paredez A."/>
            <person name="Chapman J."/>
            <person name="Pham J."/>
            <person name="Shu S."/>
            <person name="Neupane R."/>
            <person name="Cipriano M."/>
            <person name="Mancuso J."/>
            <person name="Tu H."/>
            <person name="Salamov A."/>
            <person name="Lindquist E."/>
            <person name="Shapiro H."/>
            <person name="Lucas S."/>
            <person name="Grigoriev I.V."/>
            <person name="Cande W.Z."/>
            <person name="Fulton C."/>
            <person name="Rokhsar D.S."/>
            <person name="Dawson S.C."/>
        </authorList>
    </citation>
    <scope>NUCLEOTIDE SEQUENCE [LARGE SCALE GENOMIC DNA]</scope>
    <source>
        <strain evidence="5 6">NEG-M</strain>
    </source>
</reference>
<dbReference type="VEuPathDB" id="AmoebaDB:NAEGRDRAFT_46364"/>
<dbReference type="InParanoid" id="D2V3B8"/>
<dbReference type="Proteomes" id="UP000006671">
    <property type="component" value="Unassembled WGS sequence"/>
</dbReference>
<accession>D2V3B8</accession>
<dbReference type="SUPFAM" id="SSF48452">
    <property type="entry name" value="TPR-like"/>
    <property type="match status" value="3"/>
</dbReference>
<dbReference type="AlphaFoldDB" id="D2V3B8"/>
<dbReference type="Gene3D" id="1.25.40.10">
    <property type="entry name" value="Tetratricopeptide repeat domain"/>
    <property type="match status" value="3"/>
</dbReference>
<dbReference type="SMART" id="SM00028">
    <property type="entry name" value="TPR"/>
    <property type="match status" value="8"/>
</dbReference>
<dbReference type="PANTHER" id="PTHR44858">
    <property type="entry name" value="TETRATRICOPEPTIDE REPEAT PROTEIN 6"/>
    <property type="match status" value="1"/>
</dbReference>
<dbReference type="PROSITE" id="PS50005">
    <property type="entry name" value="TPR"/>
    <property type="match status" value="1"/>
</dbReference>
<organism evidence="6">
    <name type="scientific">Naegleria gruberi</name>
    <name type="common">Amoeba</name>
    <dbReference type="NCBI Taxonomy" id="5762"/>
    <lineage>
        <taxon>Eukaryota</taxon>
        <taxon>Discoba</taxon>
        <taxon>Heterolobosea</taxon>
        <taxon>Tetramitia</taxon>
        <taxon>Eutetramitia</taxon>
        <taxon>Vahlkampfiidae</taxon>
        <taxon>Naegleria</taxon>
    </lineage>
</organism>
<dbReference type="STRING" id="5762.D2V3B8"/>
<dbReference type="PANTHER" id="PTHR44858:SF1">
    <property type="entry name" value="UDP-N-ACETYLGLUCOSAMINE--PEPTIDE N-ACETYLGLUCOSAMINYLTRANSFERASE SPINDLY-RELATED"/>
    <property type="match status" value="1"/>
</dbReference>
<dbReference type="OrthoDB" id="629492at2759"/>
<dbReference type="InterPro" id="IPR011990">
    <property type="entry name" value="TPR-like_helical_dom_sf"/>
</dbReference>
<dbReference type="eggNOG" id="KOG0548">
    <property type="taxonomic scope" value="Eukaryota"/>
</dbReference>
<dbReference type="GeneID" id="8848165"/>
<dbReference type="KEGG" id="ngr:NAEGRDRAFT_46364"/>
<evidence type="ECO:0000256" key="1">
    <source>
        <dbReference type="ARBA" id="ARBA00022737"/>
    </source>
</evidence>